<feature type="domain" description="Carbohydrate kinase FGGY C-terminal" evidence="6">
    <location>
        <begin position="276"/>
        <end position="430"/>
    </location>
</feature>
<dbReference type="InterPro" id="IPR043129">
    <property type="entry name" value="ATPase_NBD"/>
</dbReference>
<organism evidence="7">
    <name type="scientific">uncultured Acidimicrobiales bacterium</name>
    <dbReference type="NCBI Taxonomy" id="310071"/>
    <lineage>
        <taxon>Bacteria</taxon>
        <taxon>Bacillati</taxon>
        <taxon>Actinomycetota</taxon>
        <taxon>Acidimicrobiia</taxon>
        <taxon>Acidimicrobiales</taxon>
        <taxon>environmental samples</taxon>
    </lineage>
</organism>
<dbReference type="AlphaFoldDB" id="A0A6J4JDY5"/>
<dbReference type="PROSITE" id="PS00445">
    <property type="entry name" value="FGGY_KINASES_2"/>
    <property type="match status" value="1"/>
</dbReference>
<gene>
    <name evidence="7" type="ORF">AVDCRST_MAG10-3476</name>
</gene>
<dbReference type="InterPro" id="IPR018483">
    <property type="entry name" value="Carb_kinase_FGGY_CS"/>
</dbReference>
<accession>A0A6J4JDY5</accession>
<dbReference type="GO" id="GO:0005829">
    <property type="term" value="C:cytosol"/>
    <property type="evidence" value="ECO:0007669"/>
    <property type="project" value="TreeGrafter"/>
</dbReference>
<dbReference type="PANTHER" id="PTHR10196">
    <property type="entry name" value="SUGAR KINASE"/>
    <property type="match status" value="1"/>
</dbReference>
<evidence type="ECO:0000256" key="2">
    <source>
        <dbReference type="ARBA" id="ARBA00022679"/>
    </source>
</evidence>
<evidence type="ECO:0000259" key="6">
    <source>
        <dbReference type="Pfam" id="PF02782"/>
    </source>
</evidence>
<reference evidence="7" key="1">
    <citation type="submission" date="2020-02" db="EMBL/GenBank/DDBJ databases">
        <authorList>
            <person name="Meier V. D."/>
        </authorList>
    </citation>
    <scope>NUCLEOTIDE SEQUENCE</scope>
    <source>
        <strain evidence="7">AVDCRST_MAG10</strain>
    </source>
</reference>
<evidence type="ECO:0000256" key="3">
    <source>
        <dbReference type="ARBA" id="ARBA00022777"/>
    </source>
</evidence>
<dbReference type="Pfam" id="PF02782">
    <property type="entry name" value="FGGY_C"/>
    <property type="match status" value="1"/>
</dbReference>
<dbReference type="EMBL" id="CADCTB010000211">
    <property type="protein sequence ID" value="CAA9274882.1"/>
    <property type="molecule type" value="Genomic_DNA"/>
</dbReference>
<dbReference type="PANTHER" id="PTHR10196:SF78">
    <property type="entry name" value="GLYCEROL KINASE"/>
    <property type="match status" value="1"/>
</dbReference>
<keyword evidence="3 4" id="KW-0418">Kinase</keyword>
<name>A0A6J4JDY5_9ACTN</name>
<dbReference type="GO" id="GO:0019563">
    <property type="term" value="P:glycerol catabolic process"/>
    <property type="evidence" value="ECO:0007669"/>
    <property type="project" value="TreeGrafter"/>
</dbReference>
<dbReference type="EC" id="2.7.1.30" evidence="7"/>
<dbReference type="GO" id="GO:0004370">
    <property type="term" value="F:glycerol kinase activity"/>
    <property type="evidence" value="ECO:0007669"/>
    <property type="project" value="UniProtKB-EC"/>
</dbReference>
<sequence>MSLLVIDVGTSSVRASIVTADASVTHTHRRTVLPSTPSPGFVELDASALAEAVLEVSRAALAEAGPVDAVGITNQRATTIVWDRQTGEPVGPGIGWQDQRTVMMCLAYQAQGLRFSPSSSATKLAFLLDTADPDRTRDLCFGTVDTWVAWTLSAGALHVTDLSNAGVTGLMRLDGSGWDTSVVDALRIPTSVLPRIVDSSGIVGPATALPGTPPIAGMAGDQQASLIGQGCTRPGMAKMTFGTGGMLDLCLGPVRPECEQRGSQGTFPIVAWRRGGRITWGIEAFMLTAGQAVEWLRDDLGVIRDAAESEAVASACDTTGDVWFVPALLGLATPAWDFGARGTLLGLTGGTGRAEVVRAVLEGVAHRGADLLEAAEADGACEIPTLRVDGGMSANGLFVQALADACQRPVEVSPVLEATTLGAAFLAGMAVGIWADEDDVAAAWSPRATVEPVDETDRDRWREACRRARGWIPELSALDF</sequence>
<dbReference type="PIRSF" id="PIRSF000538">
    <property type="entry name" value="GlpK"/>
    <property type="match status" value="1"/>
</dbReference>
<dbReference type="InterPro" id="IPR000577">
    <property type="entry name" value="Carb_kinase_FGGY"/>
</dbReference>
<evidence type="ECO:0000256" key="1">
    <source>
        <dbReference type="ARBA" id="ARBA00009156"/>
    </source>
</evidence>
<evidence type="ECO:0000259" key="5">
    <source>
        <dbReference type="Pfam" id="PF00370"/>
    </source>
</evidence>
<dbReference type="InterPro" id="IPR018485">
    <property type="entry name" value="FGGY_C"/>
</dbReference>
<dbReference type="InterPro" id="IPR018484">
    <property type="entry name" value="FGGY_N"/>
</dbReference>
<keyword evidence="2 4" id="KW-0808">Transferase</keyword>
<dbReference type="Pfam" id="PF00370">
    <property type="entry name" value="FGGY_N"/>
    <property type="match status" value="1"/>
</dbReference>
<dbReference type="SUPFAM" id="SSF53067">
    <property type="entry name" value="Actin-like ATPase domain"/>
    <property type="match status" value="2"/>
</dbReference>
<proteinExistence type="inferred from homology"/>
<dbReference type="Gene3D" id="3.30.420.40">
    <property type="match status" value="2"/>
</dbReference>
<feature type="domain" description="Carbohydrate kinase FGGY N-terminal" evidence="5">
    <location>
        <begin position="4"/>
        <end position="228"/>
    </location>
</feature>
<evidence type="ECO:0000313" key="7">
    <source>
        <dbReference type="EMBL" id="CAA9274882.1"/>
    </source>
</evidence>
<protein>
    <submittedName>
        <fullName evidence="7">Glycerol kinase</fullName>
        <ecNumber evidence="7">2.7.1.30</ecNumber>
    </submittedName>
</protein>
<evidence type="ECO:0000256" key="4">
    <source>
        <dbReference type="RuleBase" id="RU003733"/>
    </source>
</evidence>
<comment type="similarity">
    <text evidence="1 4">Belongs to the FGGY kinase family.</text>
</comment>